<dbReference type="Gene3D" id="1.20.1280.50">
    <property type="match status" value="1"/>
</dbReference>
<evidence type="ECO:0000313" key="7">
    <source>
        <dbReference type="Proteomes" id="UP001217754"/>
    </source>
</evidence>
<dbReference type="PROSITE" id="PS50181">
    <property type="entry name" value="FBOX"/>
    <property type="match status" value="1"/>
</dbReference>
<dbReference type="Pfam" id="PF12937">
    <property type="entry name" value="F-box-like"/>
    <property type="match status" value="1"/>
</dbReference>
<feature type="domain" description="F-box" evidence="5">
    <location>
        <begin position="28"/>
        <end position="74"/>
    </location>
</feature>
<proteinExistence type="predicted"/>
<dbReference type="PANTHER" id="PTHR19848">
    <property type="entry name" value="WD40 REPEAT PROTEIN"/>
    <property type="match status" value="1"/>
</dbReference>
<organism evidence="6 7">
    <name type="scientific">Malassezia japonica</name>
    <dbReference type="NCBI Taxonomy" id="223818"/>
    <lineage>
        <taxon>Eukaryota</taxon>
        <taxon>Fungi</taxon>
        <taxon>Dikarya</taxon>
        <taxon>Basidiomycota</taxon>
        <taxon>Ustilaginomycotina</taxon>
        <taxon>Malasseziomycetes</taxon>
        <taxon>Malasseziales</taxon>
        <taxon>Malasseziaceae</taxon>
        <taxon>Malassezia</taxon>
    </lineage>
</organism>
<protein>
    <recommendedName>
        <fullName evidence="5">F-box domain-containing protein</fullName>
    </recommendedName>
</protein>
<accession>A0AAF0F4L4</accession>
<dbReference type="InterPro" id="IPR015943">
    <property type="entry name" value="WD40/YVTN_repeat-like_dom_sf"/>
</dbReference>
<dbReference type="SUPFAM" id="SSF50978">
    <property type="entry name" value="WD40 repeat-like"/>
    <property type="match status" value="1"/>
</dbReference>
<evidence type="ECO:0000256" key="1">
    <source>
        <dbReference type="ARBA" id="ARBA00022574"/>
    </source>
</evidence>
<keyword evidence="1 3" id="KW-0853">WD repeat</keyword>
<evidence type="ECO:0000313" key="6">
    <source>
        <dbReference type="EMBL" id="WFD38302.1"/>
    </source>
</evidence>
<keyword evidence="7" id="KW-1185">Reference proteome</keyword>
<dbReference type="InterPro" id="IPR036322">
    <property type="entry name" value="WD40_repeat_dom_sf"/>
</dbReference>
<reference evidence="6" key="1">
    <citation type="submission" date="2023-03" db="EMBL/GenBank/DDBJ databases">
        <title>Mating type loci evolution in Malassezia.</title>
        <authorList>
            <person name="Coelho M.A."/>
        </authorList>
    </citation>
    <scope>NUCLEOTIDE SEQUENCE</scope>
    <source>
        <strain evidence="6">CBS 9431</strain>
    </source>
</reference>
<dbReference type="PROSITE" id="PS50294">
    <property type="entry name" value="WD_REPEATS_REGION"/>
    <property type="match status" value="1"/>
</dbReference>
<keyword evidence="2" id="KW-0677">Repeat</keyword>
<dbReference type="SUPFAM" id="SSF81383">
    <property type="entry name" value="F-box domain"/>
    <property type="match status" value="1"/>
</dbReference>
<dbReference type="AlphaFoldDB" id="A0AAF0F4L4"/>
<dbReference type="GeneID" id="85224902"/>
<dbReference type="Proteomes" id="UP001217754">
    <property type="component" value="Chromosome 2"/>
</dbReference>
<feature type="repeat" description="WD" evidence="3">
    <location>
        <begin position="471"/>
        <end position="503"/>
    </location>
</feature>
<evidence type="ECO:0000259" key="5">
    <source>
        <dbReference type="PROSITE" id="PS50181"/>
    </source>
</evidence>
<evidence type="ECO:0000256" key="4">
    <source>
        <dbReference type="SAM" id="MobiDB-lite"/>
    </source>
</evidence>
<dbReference type="RefSeq" id="XP_060121199.1">
    <property type="nucleotide sequence ID" value="XM_060265216.1"/>
</dbReference>
<gene>
    <name evidence="6" type="ORF">MJAP1_001253</name>
</gene>
<evidence type="ECO:0000256" key="2">
    <source>
        <dbReference type="ARBA" id="ARBA00022737"/>
    </source>
</evidence>
<feature type="region of interest" description="Disordered" evidence="4">
    <location>
        <begin position="1"/>
        <end position="22"/>
    </location>
</feature>
<dbReference type="EMBL" id="CP119959">
    <property type="protein sequence ID" value="WFD38302.1"/>
    <property type="molecule type" value="Genomic_DNA"/>
</dbReference>
<dbReference type="SMART" id="SM00320">
    <property type="entry name" value="WD40"/>
    <property type="match status" value="2"/>
</dbReference>
<name>A0AAF0F4L4_9BASI</name>
<dbReference type="InterPro" id="IPR001680">
    <property type="entry name" value="WD40_rpt"/>
</dbReference>
<sequence>MVGRKRGRWDDAPRKRRAAPSGAVDVGKGRIMDLSDECLLHVLSFLDAKDVARAEGACARFARLGRASAVWRECFVREFVMKRGSLPLDAAIEPLLAHDASRKGRALATLPQRYQLGRGEVPSVQPDWRRLYLAWRNWHLGRVRVAALGDVPAQQKEGRSDTHASDTLVQASPNLVFTAPRTGARALPDVTPDALVAALPYVSVFLADAPSSERHLPLARLQPYALAEAIADAAQRDAALLAFLQKHGLALTEMRLEHTAEAWSVRLCLCFQPGVLAVLSVAVRTSLEVHLDHVLLVHGAARWRPIRQAAFARQVLVTCTDDFRLQIWHVPRSGAPAMLRALRSSSSRWPASVALRPLASSAYQLSITYATPVRGAWTVTLQELLLRLTPAGLEVGSRVAHASAHANVHGRLPTITSISYDDPYIVIGTDTNVLDVYEVSHAGHAPVAAGRAASATPRTANALAIRHLRTLYGHTSRVCSVALSDGRCVSGASDGSVRVWSMRRPPGEHVATLHGHVPTPDDRGLLVPLLPYAPSTRATTLAELAREPMHAYGVIKHVSAAFDHILCITAGRVRPAEQVQIWHFAS</sequence>
<evidence type="ECO:0000256" key="3">
    <source>
        <dbReference type="PROSITE-ProRule" id="PRU00221"/>
    </source>
</evidence>
<dbReference type="PANTHER" id="PTHR19848:SF8">
    <property type="entry name" value="F-BOX AND WD REPEAT DOMAIN CONTAINING 7"/>
    <property type="match status" value="1"/>
</dbReference>
<dbReference type="InterPro" id="IPR001810">
    <property type="entry name" value="F-box_dom"/>
</dbReference>
<dbReference type="Pfam" id="PF25499">
    <property type="entry name" value="Beta-prop_pof12"/>
    <property type="match status" value="1"/>
</dbReference>
<dbReference type="InterPro" id="IPR036047">
    <property type="entry name" value="F-box-like_dom_sf"/>
</dbReference>
<dbReference type="PROSITE" id="PS50082">
    <property type="entry name" value="WD_REPEATS_2"/>
    <property type="match status" value="1"/>
</dbReference>
<dbReference type="Gene3D" id="2.130.10.10">
    <property type="entry name" value="YVTN repeat-like/Quinoprotein amine dehydrogenase"/>
    <property type="match status" value="1"/>
</dbReference>